<gene>
    <name evidence="2" type="ORF">H4Q32_030449</name>
</gene>
<accession>A0ABQ8L7Q8</accession>
<organism evidence="2 3">
    <name type="scientific">Labeo rohita</name>
    <name type="common">Indian major carp</name>
    <name type="synonym">Cyprinus rohita</name>
    <dbReference type="NCBI Taxonomy" id="84645"/>
    <lineage>
        <taxon>Eukaryota</taxon>
        <taxon>Metazoa</taxon>
        <taxon>Chordata</taxon>
        <taxon>Craniata</taxon>
        <taxon>Vertebrata</taxon>
        <taxon>Euteleostomi</taxon>
        <taxon>Actinopterygii</taxon>
        <taxon>Neopterygii</taxon>
        <taxon>Teleostei</taxon>
        <taxon>Ostariophysi</taxon>
        <taxon>Cypriniformes</taxon>
        <taxon>Cyprinidae</taxon>
        <taxon>Labeoninae</taxon>
        <taxon>Labeonini</taxon>
        <taxon>Labeo</taxon>
    </lineage>
</organism>
<evidence type="ECO:0000256" key="1">
    <source>
        <dbReference type="SAM" id="MobiDB-lite"/>
    </source>
</evidence>
<dbReference type="Proteomes" id="UP000830375">
    <property type="component" value="Unassembled WGS sequence"/>
</dbReference>
<feature type="region of interest" description="Disordered" evidence="1">
    <location>
        <begin position="182"/>
        <end position="202"/>
    </location>
</feature>
<sequence length="230" mass="23872">MSCPERIPVSMSSPEGAPALEFSPERAPVSKSNPKKDSVPKSCHEKVSVPKGSPESLEAHKCPPYHPIMPPSMLMSGSSSAHPLSTICPPSVRIRVQDSTLACRPSDSTVVPSSLPSAVARQSTGFTGLPPAPPWSGIDHPTSRDSVPLAPSGFSIPPAPPWSSVALAPLWPPGSTLPHQLSVSATGSSTTCSTTTGQPPGVVSPSCMGGRWRLNLIESDDLLSFDGGKI</sequence>
<feature type="region of interest" description="Disordered" evidence="1">
    <location>
        <begin position="1"/>
        <end position="59"/>
    </location>
</feature>
<evidence type="ECO:0000313" key="3">
    <source>
        <dbReference type="Proteomes" id="UP000830375"/>
    </source>
</evidence>
<feature type="compositionally biased region" description="Basic and acidic residues" evidence="1">
    <location>
        <begin position="34"/>
        <end position="48"/>
    </location>
</feature>
<feature type="compositionally biased region" description="Low complexity" evidence="1">
    <location>
        <begin position="182"/>
        <end position="196"/>
    </location>
</feature>
<name>A0ABQ8L7Q8_LABRO</name>
<dbReference type="EMBL" id="JACTAM010001643">
    <property type="protein sequence ID" value="KAI2646231.1"/>
    <property type="molecule type" value="Genomic_DNA"/>
</dbReference>
<comment type="caution">
    <text evidence="2">The sequence shown here is derived from an EMBL/GenBank/DDBJ whole genome shotgun (WGS) entry which is preliminary data.</text>
</comment>
<proteinExistence type="predicted"/>
<evidence type="ECO:0000313" key="2">
    <source>
        <dbReference type="EMBL" id="KAI2646231.1"/>
    </source>
</evidence>
<reference evidence="2 3" key="1">
    <citation type="submission" date="2022-01" db="EMBL/GenBank/DDBJ databases">
        <title>A high-quality chromosome-level genome assembly of rohu carp, Labeo rohita.</title>
        <authorList>
            <person name="Arick M.A. II"/>
            <person name="Hsu C.-Y."/>
            <person name="Magbanua Z."/>
            <person name="Pechanova O."/>
            <person name="Grover C."/>
            <person name="Miller E."/>
            <person name="Thrash A."/>
            <person name="Ezzel L."/>
            <person name="Alam S."/>
            <person name="Benzie J."/>
            <person name="Hamilton M."/>
            <person name="Karsi A."/>
            <person name="Lawrence M.L."/>
            <person name="Peterson D.G."/>
        </authorList>
    </citation>
    <scope>NUCLEOTIDE SEQUENCE [LARGE SCALE GENOMIC DNA]</scope>
    <source>
        <strain evidence="3">BAU-BD-2019</strain>
        <tissue evidence="2">Blood</tissue>
    </source>
</reference>
<protein>
    <submittedName>
        <fullName evidence="2">4-alpha-glucanotransferase</fullName>
    </submittedName>
</protein>
<keyword evidence="3" id="KW-1185">Reference proteome</keyword>